<keyword evidence="4" id="KW-1185">Reference proteome</keyword>
<dbReference type="InterPro" id="IPR001245">
    <property type="entry name" value="Ser-Thr/Tyr_kinase_cat_dom"/>
</dbReference>
<evidence type="ECO:0000259" key="2">
    <source>
        <dbReference type="PROSITE" id="PS50011"/>
    </source>
</evidence>
<dbReference type="Pfam" id="PF07714">
    <property type="entry name" value="PK_Tyr_Ser-Thr"/>
    <property type="match status" value="2"/>
</dbReference>
<proteinExistence type="predicted"/>
<keyword evidence="1" id="KW-0547">Nucleotide-binding</keyword>
<evidence type="ECO:0000313" key="4">
    <source>
        <dbReference type="Proteomes" id="UP000789342"/>
    </source>
</evidence>
<dbReference type="AlphaFoldDB" id="A0A9N8ZFT0"/>
<dbReference type="PROSITE" id="PS50011">
    <property type="entry name" value="PROTEIN_KINASE_DOM"/>
    <property type="match status" value="1"/>
</dbReference>
<organism evidence="3 4">
    <name type="scientific">Acaulospora morrowiae</name>
    <dbReference type="NCBI Taxonomy" id="94023"/>
    <lineage>
        <taxon>Eukaryota</taxon>
        <taxon>Fungi</taxon>
        <taxon>Fungi incertae sedis</taxon>
        <taxon>Mucoromycota</taxon>
        <taxon>Glomeromycotina</taxon>
        <taxon>Glomeromycetes</taxon>
        <taxon>Diversisporales</taxon>
        <taxon>Acaulosporaceae</taxon>
        <taxon>Acaulospora</taxon>
    </lineage>
</organism>
<protein>
    <submittedName>
        <fullName evidence="3">9411_t:CDS:1</fullName>
    </submittedName>
</protein>
<sequence>MSSSIDNFEWLEDAIKDGYINSFNYNQFSDVKEIGKGGFGIIESAEWGIFERKVALKRLKKEVCQLDKPSIKEFLREIRLLMKASHHPNINKFYGVTKDESTLITNSAFKGMPGFIEPQCYLVPGYKRNKKSDIYSYGVILWEISTCQIPFPFFSLDPIKGTPKKFTELYKRCQEVNPDQRPNIKEIISTLKDPDINIKKAGSILTYPKIPLTQDYQTDSTPQEGI</sequence>
<dbReference type="GO" id="GO:0005524">
    <property type="term" value="F:ATP binding"/>
    <property type="evidence" value="ECO:0007669"/>
    <property type="project" value="UniProtKB-UniRule"/>
</dbReference>
<dbReference type="PANTHER" id="PTHR44329">
    <property type="entry name" value="SERINE/THREONINE-PROTEIN KINASE TNNI3K-RELATED"/>
    <property type="match status" value="1"/>
</dbReference>
<feature type="binding site" evidence="1">
    <location>
        <position position="57"/>
    </location>
    <ligand>
        <name>ATP</name>
        <dbReference type="ChEBI" id="CHEBI:30616"/>
    </ligand>
</feature>
<dbReference type="PROSITE" id="PS00107">
    <property type="entry name" value="PROTEIN_KINASE_ATP"/>
    <property type="match status" value="1"/>
</dbReference>
<dbReference type="Gene3D" id="1.10.510.10">
    <property type="entry name" value="Transferase(Phosphotransferase) domain 1"/>
    <property type="match status" value="2"/>
</dbReference>
<evidence type="ECO:0000256" key="1">
    <source>
        <dbReference type="PROSITE-ProRule" id="PRU10141"/>
    </source>
</evidence>
<gene>
    <name evidence="3" type="ORF">AMORRO_LOCUS2799</name>
</gene>
<dbReference type="InterPro" id="IPR011009">
    <property type="entry name" value="Kinase-like_dom_sf"/>
</dbReference>
<comment type="caution">
    <text evidence="3">The sequence shown here is derived from an EMBL/GenBank/DDBJ whole genome shotgun (WGS) entry which is preliminary data.</text>
</comment>
<keyword evidence="1" id="KW-0067">ATP-binding</keyword>
<dbReference type="OrthoDB" id="2213591at2759"/>
<dbReference type="InterPro" id="IPR000719">
    <property type="entry name" value="Prot_kinase_dom"/>
</dbReference>
<dbReference type="Proteomes" id="UP000789342">
    <property type="component" value="Unassembled WGS sequence"/>
</dbReference>
<dbReference type="SUPFAM" id="SSF56112">
    <property type="entry name" value="Protein kinase-like (PK-like)"/>
    <property type="match status" value="1"/>
</dbReference>
<reference evidence="3" key="1">
    <citation type="submission" date="2021-06" db="EMBL/GenBank/DDBJ databases">
        <authorList>
            <person name="Kallberg Y."/>
            <person name="Tangrot J."/>
            <person name="Rosling A."/>
        </authorList>
    </citation>
    <scope>NUCLEOTIDE SEQUENCE</scope>
    <source>
        <strain evidence="3">CL551</strain>
    </source>
</reference>
<dbReference type="EMBL" id="CAJVPV010001255">
    <property type="protein sequence ID" value="CAG8491510.1"/>
    <property type="molecule type" value="Genomic_DNA"/>
</dbReference>
<feature type="domain" description="Protein kinase" evidence="2">
    <location>
        <begin position="28"/>
        <end position="226"/>
    </location>
</feature>
<dbReference type="GO" id="GO:0004674">
    <property type="term" value="F:protein serine/threonine kinase activity"/>
    <property type="evidence" value="ECO:0007669"/>
    <property type="project" value="TreeGrafter"/>
</dbReference>
<accession>A0A9N8ZFT0</accession>
<dbReference type="InterPro" id="IPR017441">
    <property type="entry name" value="Protein_kinase_ATP_BS"/>
</dbReference>
<name>A0A9N8ZFT0_9GLOM</name>
<dbReference type="InterPro" id="IPR051681">
    <property type="entry name" value="Ser/Thr_Kinases-Pseudokinases"/>
</dbReference>
<evidence type="ECO:0000313" key="3">
    <source>
        <dbReference type="EMBL" id="CAG8491510.1"/>
    </source>
</evidence>